<protein>
    <submittedName>
        <fullName evidence="1">Uncharacterized protein</fullName>
    </submittedName>
</protein>
<evidence type="ECO:0000313" key="1">
    <source>
        <dbReference type="EMBL" id="GEN05514.1"/>
    </source>
</evidence>
<comment type="caution">
    <text evidence="1">The sequence shown here is derived from an EMBL/GenBank/DDBJ whole genome shotgun (WGS) entry which is preliminary data.</text>
</comment>
<reference evidence="1 2" key="1">
    <citation type="submission" date="2019-07" db="EMBL/GenBank/DDBJ databases">
        <title>Whole genome shotgun sequence of Myxococcus fulvus NBRC 100333.</title>
        <authorList>
            <person name="Hosoyama A."/>
            <person name="Uohara A."/>
            <person name="Ohji S."/>
            <person name="Ichikawa N."/>
        </authorList>
    </citation>
    <scope>NUCLEOTIDE SEQUENCE [LARGE SCALE GENOMIC DNA]</scope>
    <source>
        <strain evidence="1 2">NBRC 100333</strain>
    </source>
</reference>
<dbReference type="EMBL" id="BJXR01000009">
    <property type="protein sequence ID" value="GEN05514.1"/>
    <property type="molecule type" value="Genomic_DNA"/>
</dbReference>
<sequence>MRGVGVGWGREEVGSRQDVRERGERFWMAMDMSASGDRRVGACCATCGGIEQELCQELDLWGARYAPWEIRGLGCSCAVVCEPGAMTTGIT</sequence>
<organism evidence="1 2">
    <name type="scientific">Myxococcus fulvus</name>
    <dbReference type="NCBI Taxonomy" id="33"/>
    <lineage>
        <taxon>Bacteria</taxon>
        <taxon>Pseudomonadati</taxon>
        <taxon>Myxococcota</taxon>
        <taxon>Myxococcia</taxon>
        <taxon>Myxococcales</taxon>
        <taxon>Cystobacterineae</taxon>
        <taxon>Myxococcaceae</taxon>
        <taxon>Myxococcus</taxon>
    </lineage>
</organism>
<gene>
    <name evidence="1" type="ORF">MFU01_05510</name>
</gene>
<name>A0A511SUB8_MYXFU</name>
<accession>A0A511SUB8</accession>
<evidence type="ECO:0000313" key="2">
    <source>
        <dbReference type="Proteomes" id="UP000321514"/>
    </source>
</evidence>
<dbReference type="Proteomes" id="UP000321514">
    <property type="component" value="Unassembled WGS sequence"/>
</dbReference>
<dbReference type="AlphaFoldDB" id="A0A511SUB8"/>
<proteinExistence type="predicted"/>